<feature type="signal peptide" evidence="1">
    <location>
        <begin position="1"/>
        <end position="18"/>
    </location>
</feature>
<proteinExistence type="predicted"/>
<evidence type="ECO:0008006" key="6">
    <source>
        <dbReference type="Google" id="ProtNLM"/>
    </source>
</evidence>
<feature type="chain" id="PRO_5041797838" description="UrcA family protein" evidence="1">
    <location>
        <begin position="19"/>
        <end position="145"/>
    </location>
</feature>
<dbReference type="AlphaFoldDB" id="A0A1L6J8N4"/>
<reference evidence="2" key="1">
    <citation type="submission" date="2016-12" db="EMBL/GenBank/DDBJ databases">
        <title>Whole genome sequencing of Sphingomonas koreensis.</title>
        <authorList>
            <person name="Conlan S."/>
            <person name="Thomas P.J."/>
            <person name="Mullikin J."/>
            <person name="Palmore T.N."/>
            <person name="Frank K.M."/>
            <person name="Segre J.A."/>
        </authorList>
    </citation>
    <scope>NUCLEOTIDE SEQUENCE</scope>
    <source>
        <strain evidence="2">ABOJV</strain>
    </source>
</reference>
<evidence type="ECO:0000313" key="4">
    <source>
        <dbReference type="Proteomes" id="UP000185161"/>
    </source>
</evidence>
<dbReference type="EMBL" id="CP018820">
    <property type="protein sequence ID" value="APR52265.1"/>
    <property type="molecule type" value="Genomic_DNA"/>
</dbReference>
<dbReference type="KEGG" id="skr:BRX40_07335"/>
<dbReference type="EMBL" id="QQWO01000014">
    <property type="protein sequence ID" value="RSV00900.1"/>
    <property type="molecule type" value="Genomic_DNA"/>
</dbReference>
<reference evidence="3 5" key="3">
    <citation type="submission" date="2018-07" db="EMBL/GenBank/DDBJ databases">
        <title>Genomic and Epidemiologic Investigation of an Indolent Hospital Outbreak.</title>
        <authorList>
            <person name="Johnson R.C."/>
            <person name="Deming C."/>
            <person name="Conlan S."/>
            <person name="Zellmer C.J."/>
            <person name="Michelin A.V."/>
            <person name="Lee-Lin S."/>
            <person name="Thomas P.J."/>
            <person name="Park M."/>
            <person name="Weingarten R.A."/>
            <person name="Less J."/>
            <person name="Dekker J.P."/>
            <person name="Frank K.M."/>
            <person name="Musser K.A."/>
            <person name="Mcquiston J.R."/>
            <person name="Henderson D.K."/>
            <person name="Lau A.F."/>
            <person name="Palmore T.N."/>
            <person name="Segre J.A."/>
        </authorList>
    </citation>
    <scope>NUCLEOTIDE SEQUENCE [LARGE SCALE GENOMIC DNA]</scope>
    <source>
        <strain evidence="3 5">SK-NIH.Env10_0317</strain>
    </source>
</reference>
<name>A0A1L6J8N4_9SPHN</name>
<reference evidence="4" key="2">
    <citation type="submission" date="2016-12" db="EMBL/GenBank/DDBJ databases">
        <title>Whole genome sequencing of Sphingomonas sp. ABOJV.</title>
        <authorList>
            <person name="Conlan S."/>
            <person name="Thomas P.J."/>
            <person name="Mullikin J."/>
            <person name="Palmore T.N."/>
            <person name="Frank K.M."/>
            <person name="Segre J.A."/>
        </authorList>
    </citation>
    <scope>NUCLEOTIDE SEQUENCE [LARGE SCALE GENOMIC DNA]</scope>
    <source>
        <strain evidence="4">ABOJV</strain>
    </source>
</reference>
<accession>A0A1L6J8N4</accession>
<evidence type="ECO:0000313" key="2">
    <source>
        <dbReference type="EMBL" id="APR52265.1"/>
    </source>
</evidence>
<dbReference type="Proteomes" id="UP000286681">
    <property type="component" value="Unassembled WGS sequence"/>
</dbReference>
<evidence type="ECO:0000313" key="5">
    <source>
        <dbReference type="Proteomes" id="UP000286681"/>
    </source>
</evidence>
<evidence type="ECO:0000256" key="1">
    <source>
        <dbReference type="SAM" id="SignalP"/>
    </source>
</evidence>
<keyword evidence="4" id="KW-1185">Reference proteome</keyword>
<keyword evidence="1" id="KW-0732">Signal</keyword>
<protein>
    <recommendedName>
        <fullName evidence="6">UrcA family protein</fullName>
    </recommendedName>
</protein>
<sequence length="145" mass="15653">MSVPALLPLALLGPALLAASGRDSVPAAFYNQPGANSAMRTAELERCRVIVTAPMSTADQKALTPPIEPDPLPRAALPSPSIETCMVMRGWRVYALSLRERKALARLSPKARARALDRLTAARHPSRGRLIRDGTGLRLRDPAVR</sequence>
<evidence type="ECO:0000313" key="3">
    <source>
        <dbReference type="EMBL" id="RSV00900.1"/>
    </source>
</evidence>
<gene>
    <name evidence="2" type="ORF">BRX40_07335</name>
    <name evidence="3" type="ORF">CA257_15765</name>
</gene>
<dbReference type="Proteomes" id="UP000185161">
    <property type="component" value="Chromosome"/>
</dbReference>
<organism evidence="2 4">
    <name type="scientific">Sphingomonas koreensis</name>
    <dbReference type="NCBI Taxonomy" id="93064"/>
    <lineage>
        <taxon>Bacteria</taxon>
        <taxon>Pseudomonadati</taxon>
        <taxon>Pseudomonadota</taxon>
        <taxon>Alphaproteobacteria</taxon>
        <taxon>Sphingomonadales</taxon>
        <taxon>Sphingomonadaceae</taxon>
        <taxon>Sphingomonas</taxon>
    </lineage>
</organism>